<keyword evidence="1" id="KW-1133">Transmembrane helix</keyword>
<keyword evidence="1" id="KW-0472">Membrane</keyword>
<protein>
    <recommendedName>
        <fullName evidence="4">Membrane-anchored ribosome-binding protein, inhibits growth in stationary phase, ElaB/YqjD/DUF883 family</fullName>
    </recommendedName>
</protein>
<evidence type="ECO:0008006" key="4">
    <source>
        <dbReference type="Google" id="ProtNLM"/>
    </source>
</evidence>
<organism evidence="2 3">
    <name type="scientific">Pelomonas caseinilytica</name>
    <dbReference type="NCBI Taxonomy" id="2906763"/>
    <lineage>
        <taxon>Bacteria</taxon>
        <taxon>Pseudomonadati</taxon>
        <taxon>Pseudomonadota</taxon>
        <taxon>Betaproteobacteria</taxon>
        <taxon>Burkholderiales</taxon>
        <taxon>Sphaerotilaceae</taxon>
        <taxon>Roseateles</taxon>
    </lineage>
</organism>
<keyword evidence="1" id="KW-0812">Transmembrane</keyword>
<keyword evidence="3" id="KW-1185">Reference proteome</keyword>
<dbReference type="Proteomes" id="UP001201463">
    <property type="component" value="Unassembled WGS sequence"/>
</dbReference>
<name>A0ABS8X731_9BURK</name>
<feature type="transmembrane region" description="Helical" evidence="1">
    <location>
        <begin position="59"/>
        <end position="76"/>
    </location>
</feature>
<evidence type="ECO:0000256" key="1">
    <source>
        <dbReference type="SAM" id="Phobius"/>
    </source>
</evidence>
<gene>
    <name evidence="2" type="ORF">LXT12_03500</name>
</gene>
<evidence type="ECO:0000313" key="3">
    <source>
        <dbReference type="Proteomes" id="UP001201463"/>
    </source>
</evidence>
<dbReference type="RefSeq" id="WP_233389482.1">
    <property type="nucleotide sequence ID" value="NZ_JAJTWT010000001.1"/>
</dbReference>
<proteinExistence type="predicted"/>
<dbReference type="EMBL" id="JAJTWT010000001">
    <property type="protein sequence ID" value="MCE4536319.1"/>
    <property type="molecule type" value="Genomic_DNA"/>
</dbReference>
<sequence>MGHSDLYSQASDATKASLEKVEAAARRRIDRLADSVDDMRHQVSRMSDRTMGYVHDQPVRSALMVVAAGALIYGLVRMISSRSH</sequence>
<reference evidence="2 3" key="1">
    <citation type="submission" date="2021-12" db="EMBL/GenBank/DDBJ databases">
        <title>Genome seq of p7.</title>
        <authorList>
            <person name="Seo T."/>
        </authorList>
    </citation>
    <scope>NUCLEOTIDE SEQUENCE [LARGE SCALE GENOMIC DNA]</scope>
    <source>
        <strain evidence="2 3">P7</strain>
    </source>
</reference>
<evidence type="ECO:0000313" key="2">
    <source>
        <dbReference type="EMBL" id="MCE4536319.1"/>
    </source>
</evidence>
<accession>A0ABS8X731</accession>
<comment type="caution">
    <text evidence="2">The sequence shown here is derived from an EMBL/GenBank/DDBJ whole genome shotgun (WGS) entry which is preliminary data.</text>
</comment>